<dbReference type="Proteomes" id="UP001151699">
    <property type="component" value="Chromosome B"/>
</dbReference>
<evidence type="ECO:0000256" key="1">
    <source>
        <dbReference type="ARBA" id="ARBA00004141"/>
    </source>
</evidence>
<dbReference type="EMBL" id="WJQU01000002">
    <property type="protein sequence ID" value="KAJ6640709.1"/>
    <property type="molecule type" value="Genomic_DNA"/>
</dbReference>
<proteinExistence type="predicted"/>
<feature type="transmembrane region" description="Helical" evidence="5">
    <location>
        <begin position="210"/>
        <end position="232"/>
    </location>
</feature>
<dbReference type="AlphaFoldDB" id="A0A9Q0S174"/>
<reference evidence="6" key="1">
    <citation type="submission" date="2022-07" db="EMBL/GenBank/DDBJ databases">
        <authorList>
            <person name="Trinca V."/>
            <person name="Uliana J.V.C."/>
            <person name="Torres T.T."/>
            <person name="Ward R.J."/>
            <person name="Monesi N."/>
        </authorList>
    </citation>
    <scope>NUCLEOTIDE SEQUENCE</scope>
    <source>
        <strain evidence="6">HSMRA1968</strain>
        <tissue evidence="6">Whole embryos</tissue>
    </source>
</reference>
<organism evidence="6 7">
    <name type="scientific">Pseudolycoriella hygida</name>
    <dbReference type="NCBI Taxonomy" id="35572"/>
    <lineage>
        <taxon>Eukaryota</taxon>
        <taxon>Metazoa</taxon>
        <taxon>Ecdysozoa</taxon>
        <taxon>Arthropoda</taxon>
        <taxon>Hexapoda</taxon>
        <taxon>Insecta</taxon>
        <taxon>Pterygota</taxon>
        <taxon>Neoptera</taxon>
        <taxon>Endopterygota</taxon>
        <taxon>Diptera</taxon>
        <taxon>Nematocera</taxon>
        <taxon>Sciaroidea</taxon>
        <taxon>Sciaridae</taxon>
        <taxon>Pseudolycoriella</taxon>
    </lineage>
</organism>
<evidence type="ECO:0000256" key="4">
    <source>
        <dbReference type="ARBA" id="ARBA00023136"/>
    </source>
</evidence>
<evidence type="ECO:0000313" key="7">
    <source>
        <dbReference type="Proteomes" id="UP001151699"/>
    </source>
</evidence>
<keyword evidence="7" id="KW-1185">Reference proteome</keyword>
<sequence>MDHSYRRLPADVKNWNCARISLLLINILNLAISLTAIIIGVLSQFYVFVNASFLTRFGFSYNQYAHFLYIYGIIMLPISLIGIIVAIRHSYSLTRFYTLLLSSVTIVEAVAVIVAVILYPFMERHFWSILDYTKENCDVYSGARDAMEYVQMVFNCCGLNRPNSMANDTDIETNCYSTDKYTISNYYCQPDRYYRINCYDQVYKDIHQKLLAILIYLVFSIASQGITVYFSVVHRLNIQKQRDIAIELATIEDELVISRYNRKFNL</sequence>
<evidence type="ECO:0000256" key="3">
    <source>
        <dbReference type="ARBA" id="ARBA00022989"/>
    </source>
</evidence>
<comment type="caution">
    <text evidence="6">The sequence shown here is derived from an EMBL/GenBank/DDBJ whole genome shotgun (WGS) entry which is preliminary data.</text>
</comment>
<name>A0A9Q0S174_9DIPT</name>
<dbReference type="Pfam" id="PF00335">
    <property type="entry name" value="Tetraspanin"/>
    <property type="match status" value="1"/>
</dbReference>
<evidence type="ECO:0008006" key="8">
    <source>
        <dbReference type="Google" id="ProtNLM"/>
    </source>
</evidence>
<gene>
    <name evidence="6" type="ORF">Bhyg_05641</name>
</gene>
<feature type="transmembrane region" description="Helical" evidence="5">
    <location>
        <begin position="67"/>
        <end position="87"/>
    </location>
</feature>
<accession>A0A9Q0S174</accession>
<keyword evidence="3 5" id="KW-1133">Transmembrane helix</keyword>
<dbReference type="InterPro" id="IPR018499">
    <property type="entry name" value="Tetraspanin/Peripherin"/>
</dbReference>
<evidence type="ECO:0000256" key="2">
    <source>
        <dbReference type="ARBA" id="ARBA00022692"/>
    </source>
</evidence>
<comment type="subcellular location">
    <subcellularLocation>
        <location evidence="1">Membrane</location>
        <topology evidence="1">Multi-pass membrane protein</topology>
    </subcellularLocation>
</comment>
<dbReference type="SUPFAM" id="SSF48652">
    <property type="entry name" value="Tetraspanin"/>
    <property type="match status" value="1"/>
</dbReference>
<dbReference type="OrthoDB" id="10472410at2759"/>
<evidence type="ECO:0000256" key="5">
    <source>
        <dbReference type="SAM" id="Phobius"/>
    </source>
</evidence>
<dbReference type="GO" id="GO:0016020">
    <property type="term" value="C:membrane"/>
    <property type="evidence" value="ECO:0007669"/>
    <property type="project" value="UniProtKB-SubCell"/>
</dbReference>
<dbReference type="InterPro" id="IPR008952">
    <property type="entry name" value="Tetraspanin_EC2_sf"/>
</dbReference>
<feature type="transmembrane region" description="Helical" evidence="5">
    <location>
        <begin position="99"/>
        <end position="122"/>
    </location>
</feature>
<feature type="transmembrane region" description="Helical" evidence="5">
    <location>
        <begin position="21"/>
        <end position="47"/>
    </location>
</feature>
<evidence type="ECO:0000313" key="6">
    <source>
        <dbReference type="EMBL" id="KAJ6640709.1"/>
    </source>
</evidence>
<protein>
    <recommendedName>
        <fullName evidence="8">Tetraspanin</fullName>
    </recommendedName>
</protein>
<keyword evidence="2 5" id="KW-0812">Transmembrane</keyword>
<keyword evidence="4 5" id="KW-0472">Membrane</keyword>